<feature type="region of interest" description="Disordered" evidence="1">
    <location>
        <begin position="219"/>
        <end position="242"/>
    </location>
</feature>
<protein>
    <submittedName>
        <fullName evidence="2">Uncharacterized protein</fullName>
    </submittedName>
</protein>
<sequence>MVGVEEMTVQEMIAMKAGLEAQIEAAEGRRHVGRFAHSADIEEEDPPLRRLNVGQMYEVVASFVAVRLAPSLEAAFVRRLNRGHRLEMFEWDVSRRWRRVCVDRATHAEPTKRLTEAQKRWATEAPEWDAAKNCWVDAKGRKEAAGAREEVVEKTDAWVMVHHPELGLLLQAVTDDLEEPGKETREADPPKSAPNSAEFTALLQPSPKEDVFDYFWGNSKRAPRQPMPQATLTPAPPAEPPLFAEQADSAAQEARGYSQPTESACDRLLRAAAGDEEPAEAEEEAEAPEPPVRYRVVYKKVAVRQQPDTKSQALRQLPQGEIVDMFEWDPTHCWRRVRILAIREAQEGGGMQETDGWMLLCSPTVGTLLEEVEENAEGDDEDFAG</sequence>
<dbReference type="EMBL" id="CAUJNA010000935">
    <property type="protein sequence ID" value="CAJ1382709.1"/>
    <property type="molecule type" value="Genomic_DNA"/>
</dbReference>
<feature type="region of interest" description="Disordered" evidence="1">
    <location>
        <begin position="178"/>
        <end position="204"/>
    </location>
</feature>
<organism evidence="2 3">
    <name type="scientific">Effrenium voratum</name>
    <dbReference type="NCBI Taxonomy" id="2562239"/>
    <lineage>
        <taxon>Eukaryota</taxon>
        <taxon>Sar</taxon>
        <taxon>Alveolata</taxon>
        <taxon>Dinophyceae</taxon>
        <taxon>Suessiales</taxon>
        <taxon>Symbiodiniaceae</taxon>
        <taxon>Effrenium</taxon>
    </lineage>
</organism>
<name>A0AA36MW86_9DINO</name>
<accession>A0AA36MW86</accession>
<dbReference type="Proteomes" id="UP001178507">
    <property type="component" value="Unassembled WGS sequence"/>
</dbReference>
<feature type="compositionally biased region" description="Basic and acidic residues" evidence="1">
    <location>
        <begin position="179"/>
        <end position="189"/>
    </location>
</feature>
<evidence type="ECO:0000313" key="2">
    <source>
        <dbReference type="EMBL" id="CAJ1382709.1"/>
    </source>
</evidence>
<gene>
    <name evidence="2" type="ORF">EVOR1521_LOCUS10031</name>
</gene>
<evidence type="ECO:0000313" key="3">
    <source>
        <dbReference type="Proteomes" id="UP001178507"/>
    </source>
</evidence>
<keyword evidence="3" id="KW-1185">Reference proteome</keyword>
<proteinExistence type="predicted"/>
<reference evidence="2" key="1">
    <citation type="submission" date="2023-08" db="EMBL/GenBank/DDBJ databases">
        <authorList>
            <person name="Chen Y."/>
            <person name="Shah S."/>
            <person name="Dougan E. K."/>
            <person name="Thang M."/>
            <person name="Chan C."/>
        </authorList>
    </citation>
    <scope>NUCLEOTIDE SEQUENCE</scope>
</reference>
<dbReference type="AlphaFoldDB" id="A0AA36MW86"/>
<evidence type="ECO:0000256" key="1">
    <source>
        <dbReference type="SAM" id="MobiDB-lite"/>
    </source>
</evidence>
<comment type="caution">
    <text evidence="2">The sequence shown here is derived from an EMBL/GenBank/DDBJ whole genome shotgun (WGS) entry which is preliminary data.</text>
</comment>